<dbReference type="PRINTS" id="PR00344">
    <property type="entry name" value="BCTRLSENSOR"/>
</dbReference>
<dbReference type="InterPro" id="IPR011006">
    <property type="entry name" value="CheY-like_superfamily"/>
</dbReference>
<evidence type="ECO:0000256" key="5">
    <source>
        <dbReference type="ARBA" id="ARBA00022741"/>
    </source>
</evidence>
<dbReference type="InterPro" id="IPR001789">
    <property type="entry name" value="Sig_transdc_resp-reg_receiver"/>
</dbReference>
<keyword evidence="12" id="KW-1133">Transmembrane helix</keyword>
<evidence type="ECO:0000256" key="7">
    <source>
        <dbReference type="ARBA" id="ARBA00022840"/>
    </source>
</evidence>
<organism evidence="15 16">
    <name type="scientific">Moritella yayanosii</name>
    <dbReference type="NCBI Taxonomy" id="69539"/>
    <lineage>
        <taxon>Bacteria</taxon>
        <taxon>Pseudomonadati</taxon>
        <taxon>Pseudomonadota</taxon>
        <taxon>Gammaproteobacteria</taxon>
        <taxon>Alteromonadales</taxon>
        <taxon>Moritellaceae</taxon>
        <taxon>Moritella</taxon>
    </lineage>
</organism>
<evidence type="ECO:0000256" key="8">
    <source>
        <dbReference type="ARBA" id="ARBA00023012"/>
    </source>
</evidence>
<evidence type="ECO:0000256" key="12">
    <source>
        <dbReference type="SAM" id="Phobius"/>
    </source>
</evidence>
<dbReference type="Proteomes" id="UP000250163">
    <property type="component" value="Chromosome MORIYA"/>
</dbReference>
<evidence type="ECO:0000256" key="11">
    <source>
        <dbReference type="PROSITE-ProRule" id="PRU00169"/>
    </source>
</evidence>
<evidence type="ECO:0000259" key="13">
    <source>
        <dbReference type="PROSITE" id="PS50109"/>
    </source>
</evidence>
<dbReference type="AlphaFoldDB" id="A0A330LNB4"/>
<dbReference type="PANTHER" id="PTHR45339:SF5">
    <property type="entry name" value="HISTIDINE KINASE"/>
    <property type="match status" value="1"/>
</dbReference>
<dbReference type="PANTHER" id="PTHR45339">
    <property type="entry name" value="HYBRID SIGNAL TRANSDUCTION HISTIDINE KINASE J"/>
    <property type="match status" value="1"/>
</dbReference>
<dbReference type="Gene3D" id="1.10.287.130">
    <property type="match status" value="1"/>
</dbReference>
<sequence>MLNTLSIKKRLIMLLLCPLLLLTLLIGDRVSESVSTLGQLDKLKSRIELLAESLQLNSLLHSLRVSKLSASNVTNEDNLGAFSASISKLKVLAPLALQDDSNAMALLSDLDGVEEEFTFLSAEDINDWSSWISDSTSQLLLILEKNHLEFNDKEIQSNLEVLYQLQWLYFWANEENWYINLIVRGIEGDAKVLLPPIVERQQLFIERFIAISADNNQISLLQSTFSDQAFTDSYALRNLIQNGHFQANASDYDISALDKRLALISEVVANVGGHLSAKIKAKVAEAKMHVVAFSIFIMSLLVCASYYGWMLIQRILGNLNEIITTLTRIEEKHDYSLKIKIDGNDEFSAFAKMLNNLIEERHINEKQIIQAKESAEQANVAKSSFLANMSHEIRTPLNGVIGMSNILSNTKLTPSQQDHLAIIENSSQTLLILINDILDFSKIESGHLAITNHSCDLREVIYDTVAIITPSAAAKNLEFSVNIAPELPNELLLDEHRLRQVLMNLLSNAVKFTDSGTVSLTLGSKVIENSRAELYFSVADTGTGIEEDKQQKIFEPFTQEDGSITRQFGGTGLGLAISTQLIELMGGEIGVDSAKGQGSNFYFTIEAEFIAEVRVQKIVPVNTNVIIISNKMVFCDTICAELSRNNITDITTVAYTQDLFNSLTINDRVEDKDANHLIIYCQNSIKLTLKDIDFLSQRALKYSFVLVQSHADDKYDFDSRIDGLVTMPLLGNRLLKVINSALENQLESQTSIAASLSAEATLEPHLQMEKDMSPKDNSLILVVEDNLINQKVATLLLKQCGYDSHVANNGKEAVEMVSSGQHKYKAILMDCMMPVMDGFTATEQIRKWEKSCLVAPTPIIALTASVLDADIQRCFDVGMNDYVAKPFKKEVLIDKIERLASAA</sequence>
<dbReference type="SMART" id="SM00388">
    <property type="entry name" value="HisKA"/>
    <property type="match status" value="1"/>
</dbReference>
<dbReference type="InterPro" id="IPR036890">
    <property type="entry name" value="HATPase_C_sf"/>
</dbReference>
<dbReference type="InterPro" id="IPR003661">
    <property type="entry name" value="HisK_dim/P_dom"/>
</dbReference>
<dbReference type="OrthoDB" id="9810730at2"/>
<dbReference type="GO" id="GO:0000155">
    <property type="term" value="F:phosphorelay sensor kinase activity"/>
    <property type="evidence" value="ECO:0007669"/>
    <property type="project" value="InterPro"/>
</dbReference>
<feature type="transmembrane region" description="Helical" evidence="12">
    <location>
        <begin position="288"/>
        <end position="309"/>
    </location>
</feature>
<keyword evidence="3 11" id="KW-0597">Phosphoprotein</keyword>
<keyword evidence="6" id="KW-0418">Kinase</keyword>
<dbReference type="EC" id="2.7.13.3" evidence="2"/>
<dbReference type="Pfam" id="PF02518">
    <property type="entry name" value="HATPase_c"/>
    <property type="match status" value="1"/>
</dbReference>
<dbReference type="Gene3D" id="3.30.565.10">
    <property type="entry name" value="Histidine kinase-like ATPase, C-terminal domain"/>
    <property type="match status" value="1"/>
</dbReference>
<dbReference type="SUPFAM" id="SSF47384">
    <property type="entry name" value="Homodimeric domain of signal transducing histidine kinase"/>
    <property type="match status" value="1"/>
</dbReference>
<feature type="domain" description="Response regulatory" evidence="14">
    <location>
        <begin position="779"/>
        <end position="900"/>
    </location>
</feature>
<keyword evidence="7" id="KW-0067">ATP-binding</keyword>
<protein>
    <recommendedName>
        <fullName evidence="10">Sensory/regulatory protein RpfC</fullName>
        <ecNumber evidence="2">2.7.13.3</ecNumber>
    </recommendedName>
</protein>
<evidence type="ECO:0000256" key="3">
    <source>
        <dbReference type="ARBA" id="ARBA00022553"/>
    </source>
</evidence>
<evidence type="ECO:0000256" key="4">
    <source>
        <dbReference type="ARBA" id="ARBA00022679"/>
    </source>
</evidence>
<feature type="domain" description="Histidine kinase" evidence="13">
    <location>
        <begin position="388"/>
        <end position="609"/>
    </location>
</feature>
<dbReference type="FunFam" id="3.30.565.10:FF:000010">
    <property type="entry name" value="Sensor histidine kinase RcsC"/>
    <property type="match status" value="1"/>
</dbReference>
<dbReference type="InterPro" id="IPR004358">
    <property type="entry name" value="Sig_transdc_His_kin-like_C"/>
</dbReference>
<dbReference type="KEGG" id="mya:MORIYA_0993"/>
<dbReference type="CDD" id="cd16922">
    <property type="entry name" value="HATPase_EvgS-ArcB-TorS-like"/>
    <property type="match status" value="1"/>
</dbReference>
<dbReference type="EMBL" id="LS483250">
    <property type="protein sequence ID" value="SQD77471.1"/>
    <property type="molecule type" value="Genomic_DNA"/>
</dbReference>
<name>A0A330LNB4_9GAMM</name>
<keyword evidence="12" id="KW-0472">Membrane</keyword>
<dbReference type="GO" id="GO:0005524">
    <property type="term" value="F:ATP binding"/>
    <property type="evidence" value="ECO:0007669"/>
    <property type="project" value="UniProtKB-KW"/>
</dbReference>
<evidence type="ECO:0000313" key="15">
    <source>
        <dbReference type="EMBL" id="SQD77471.1"/>
    </source>
</evidence>
<accession>A0A330LNB4</accession>
<keyword evidence="16" id="KW-1185">Reference proteome</keyword>
<dbReference type="SUPFAM" id="SSF52172">
    <property type="entry name" value="CheY-like"/>
    <property type="match status" value="1"/>
</dbReference>
<dbReference type="SUPFAM" id="SSF55874">
    <property type="entry name" value="ATPase domain of HSP90 chaperone/DNA topoisomerase II/histidine kinase"/>
    <property type="match status" value="1"/>
</dbReference>
<comment type="catalytic activity">
    <reaction evidence="1">
        <text>ATP + protein L-histidine = ADP + protein N-phospho-L-histidine.</text>
        <dbReference type="EC" id="2.7.13.3"/>
    </reaction>
</comment>
<dbReference type="Pfam" id="PF00072">
    <property type="entry name" value="Response_reg"/>
    <property type="match status" value="1"/>
</dbReference>
<dbReference type="FunFam" id="1.10.287.130:FF:000002">
    <property type="entry name" value="Two-component osmosensing histidine kinase"/>
    <property type="match status" value="1"/>
</dbReference>
<evidence type="ECO:0000256" key="6">
    <source>
        <dbReference type="ARBA" id="ARBA00022777"/>
    </source>
</evidence>
<dbReference type="SMART" id="SM00387">
    <property type="entry name" value="HATPase_c"/>
    <property type="match status" value="1"/>
</dbReference>
<evidence type="ECO:0000259" key="14">
    <source>
        <dbReference type="PROSITE" id="PS50110"/>
    </source>
</evidence>
<keyword evidence="8" id="KW-0902">Two-component regulatory system</keyword>
<evidence type="ECO:0000256" key="1">
    <source>
        <dbReference type="ARBA" id="ARBA00000085"/>
    </source>
</evidence>
<dbReference type="SMART" id="SM00448">
    <property type="entry name" value="REC"/>
    <property type="match status" value="1"/>
</dbReference>
<dbReference type="InterPro" id="IPR005467">
    <property type="entry name" value="His_kinase_dom"/>
</dbReference>
<dbReference type="CDD" id="cd00082">
    <property type="entry name" value="HisKA"/>
    <property type="match status" value="1"/>
</dbReference>
<proteinExistence type="predicted"/>
<evidence type="ECO:0000256" key="9">
    <source>
        <dbReference type="ARBA" id="ARBA00064003"/>
    </source>
</evidence>
<keyword evidence="4" id="KW-0808">Transferase</keyword>
<keyword evidence="12" id="KW-0812">Transmembrane</keyword>
<evidence type="ECO:0000313" key="16">
    <source>
        <dbReference type="Proteomes" id="UP000250163"/>
    </source>
</evidence>
<dbReference type="Gene3D" id="6.10.340.10">
    <property type="match status" value="1"/>
</dbReference>
<reference evidence="16" key="1">
    <citation type="submission" date="2018-05" db="EMBL/GenBank/DDBJ databases">
        <authorList>
            <person name="Cea G.-C."/>
            <person name="William W."/>
        </authorList>
    </citation>
    <scope>NUCLEOTIDE SEQUENCE [LARGE SCALE GENOMIC DNA]</scope>
    <source>
        <strain evidence="16">DB21MT 5</strain>
    </source>
</reference>
<evidence type="ECO:0000256" key="10">
    <source>
        <dbReference type="ARBA" id="ARBA00068150"/>
    </source>
</evidence>
<comment type="subunit">
    <text evidence="9">At low DSF concentrations, interacts with RpfF.</text>
</comment>
<keyword evidence="5" id="KW-0547">Nucleotide-binding</keyword>
<dbReference type="InterPro" id="IPR036097">
    <property type="entry name" value="HisK_dim/P_sf"/>
</dbReference>
<dbReference type="Pfam" id="PF00512">
    <property type="entry name" value="HisKA"/>
    <property type="match status" value="1"/>
</dbReference>
<dbReference type="CDD" id="cd17546">
    <property type="entry name" value="REC_hyHK_CKI1_RcsC-like"/>
    <property type="match status" value="1"/>
</dbReference>
<dbReference type="InterPro" id="IPR003594">
    <property type="entry name" value="HATPase_dom"/>
</dbReference>
<gene>
    <name evidence="15" type="ORF">MORIYA_0993</name>
</gene>
<feature type="modified residue" description="4-aspartylphosphate" evidence="11">
    <location>
        <position position="830"/>
    </location>
</feature>
<evidence type="ECO:0000256" key="2">
    <source>
        <dbReference type="ARBA" id="ARBA00012438"/>
    </source>
</evidence>
<dbReference type="PROSITE" id="PS50109">
    <property type="entry name" value="HIS_KIN"/>
    <property type="match status" value="1"/>
</dbReference>
<dbReference type="Gene3D" id="3.40.50.2300">
    <property type="match status" value="1"/>
</dbReference>
<dbReference type="PROSITE" id="PS50110">
    <property type="entry name" value="RESPONSE_REGULATORY"/>
    <property type="match status" value="1"/>
</dbReference>